<dbReference type="EMBL" id="CAUYUJ010005825">
    <property type="protein sequence ID" value="CAK0815092.1"/>
    <property type="molecule type" value="Genomic_DNA"/>
</dbReference>
<feature type="region of interest" description="Disordered" evidence="2">
    <location>
        <begin position="108"/>
        <end position="141"/>
    </location>
</feature>
<dbReference type="Proteomes" id="UP001189429">
    <property type="component" value="Unassembled WGS sequence"/>
</dbReference>
<keyword evidence="4" id="KW-1185">Reference proteome</keyword>
<reference evidence="3" key="1">
    <citation type="submission" date="2023-10" db="EMBL/GenBank/DDBJ databases">
        <authorList>
            <person name="Chen Y."/>
            <person name="Shah S."/>
            <person name="Dougan E. K."/>
            <person name="Thang M."/>
            <person name="Chan C."/>
        </authorList>
    </citation>
    <scope>NUCLEOTIDE SEQUENCE [LARGE SCALE GENOMIC DNA]</scope>
</reference>
<evidence type="ECO:0000256" key="2">
    <source>
        <dbReference type="SAM" id="MobiDB-lite"/>
    </source>
</evidence>
<protein>
    <recommendedName>
        <fullName evidence="5">RRM domain-containing protein</fullName>
    </recommendedName>
</protein>
<evidence type="ECO:0000313" key="4">
    <source>
        <dbReference type="Proteomes" id="UP001189429"/>
    </source>
</evidence>
<sequence length="328" mass="35965">MLEGISSNMVTRGDFQGYIATADARAAQLTKRLDDLELKMNSFEQAENAALMAALDGRVAALRSELLECAPVSRDPYGSEEDVRPPQFTALEAQVRDLSAAVQALQQPPTQPPLSAWARFSPGAARSSGSGRGGPARLAGEAAEADKSKLWIGGFPRRMLERVLTAHGKALLAALPQHIAAKAYPIAKNLNQAYALQFDSIEQARDALDQFKMRGITWTDPRSQHVLPLRAKMDASTAVRAKQLLLGRLWQQVHAYMKQQSTWKEDYIMGSNGPKGMLFITQDDDVEILATVIEDTGGAKHLDMDFENLAKFGISRDKALEFARMAEP</sequence>
<proteinExistence type="predicted"/>
<feature type="compositionally biased region" description="Low complexity" evidence="2">
    <location>
        <begin position="108"/>
        <end position="140"/>
    </location>
</feature>
<gene>
    <name evidence="3" type="ORF">PCOR1329_LOCUS18519</name>
</gene>
<accession>A0ABN9R9D0</accession>
<name>A0ABN9R9D0_9DINO</name>
<comment type="caution">
    <text evidence="3">The sequence shown here is derived from an EMBL/GenBank/DDBJ whole genome shotgun (WGS) entry which is preliminary data.</text>
</comment>
<evidence type="ECO:0008006" key="5">
    <source>
        <dbReference type="Google" id="ProtNLM"/>
    </source>
</evidence>
<evidence type="ECO:0000256" key="1">
    <source>
        <dbReference type="SAM" id="Coils"/>
    </source>
</evidence>
<feature type="coiled-coil region" evidence="1">
    <location>
        <begin position="19"/>
        <end position="46"/>
    </location>
</feature>
<keyword evidence="1" id="KW-0175">Coiled coil</keyword>
<evidence type="ECO:0000313" key="3">
    <source>
        <dbReference type="EMBL" id="CAK0815092.1"/>
    </source>
</evidence>
<organism evidence="3 4">
    <name type="scientific">Prorocentrum cordatum</name>
    <dbReference type="NCBI Taxonomy" id="2364126"/>
    <lineage>
        <taxon>Eukaryota</taxon>
        <taxon>Sar</taxon>
        <taxon>Alveolata</taxon>
        <taxon>Dinophyceae</taxon>
        <taxon>Prorocentrales</taxon>
        <taxon>Prorocentraceae</taxon>
        <taxon>Prorocentrum</taxon>
    </lineage>
</organism>